<evidence type="ECO:0000256" key="8">
    <source>
        <dbReference type="SAM" id="Phobius"/>
    </source>
</evidence>
<reference evidence="10 11" key="1">
    <citation type="submission" date="2021-02" db="EMBL/GenBank/DDBJ databases">
        <title>Variation within the Batrachochytrium salamandrivorans European outbreak.</title>
        <authorList>
            <person name="Kelly M."/>
            <person name="Pasmans F."/>
            <person name="Shea T.P."/>
            <person name="Munoz J.F."/>
            <person name="Carranza S."/>
            <person name="Cuomo C.A."/>
            <person name="Martel A."/>
        </authorList>
    </citation>
    <scope>NUCLEOTIDE SEQUENCE [LARGE SCALE GENOMIC DNA]</scope>
    <source>
        <strain evidence="10 11">AMFP18/2</strain>
    </source>
</reference>
<accession>A0ABQ8EXU4</accession>
<keyword evidence="3 8" id="KW-1133">Transmembrane helix</keyword>
<organism evidence="10 11">
    <name type="scientific">Batrachochytrium salamandrivorans</name>
    <dbReference type="NCBI Taxonomy" id="1357716"/>
    <lineage>
        <taxon>Eukaryota</taxon>
        <taxon>Fungi</taxon>
        <taxon>Fungi incertae sedis</taxon>
        <taxon>Chytridiomycota</taxon>
        <taxon>Chytridiomycota incertae sedis</taxon>
        <taxon>Chytridiomycetes</taxon>
        <taxon>Rhizophydiales</taxon>
        <taxon>Rhizophydiales incertae sedis</taxon>
        <taxon>Batrachochytrium</taxon>
    </lineage>
</organism>
<keyword evidence="7" id="KW-0807">Transducer</keyword>
<keyword evidence="4" id="KW-0297">G-protein coupled receptor</keyword>
<keyword evidence="11" id="KW-1185">Reference proteome</keyword>
<comment type="caution">
    <text evidence="10">The sequence shown here is derived from an EMBL/GenBank/DDBJ whole genome shotgun (WGS) entry which is preliminary data.</text>
</comment>
<feature type="transmembrane region" description="Helical" evidence="8">
    <location>
        <begin position="127"/>
        <end position="152"/>
    </location>
</feature>
<evidence type="ECO:0000256" key="7">
    <source>
        <dbReference type="ARBA" id="ARBA00023224"/>
    </source>
</evidence>
<comment type="subcellular location">
    <subcellularLocation>
        <location evidence="1">Membrane</location>
        <topology evidence="1">Multi-pass membrane protein</topology>
    </subcellularLocation>
</comment>
<name>A0ABQ8EXU4_9FUNG</name>
<dbReference type="EMBL" id="JAFCIX010000527">
    <property type="protein sequence ID" value="KAH6588270.1"/>
    <property type="molecule type" value="Genomic_DNA"/>
</dbReference>
<gene>
    <name evidence="10" type="ORF">BASA50_010821</name>
</gene>
<evidence type="ECO:0000256" key="5">
    <source>
        <dbReference type="ARBA" id="ARBA00023136"/>
    </source>
</evidence>
<evidence type="ECO:0000256" key="6">
    <source>
        <dbReference type="ARBA" id="ARBA00023170"/>
    </source>
</evidence>
<evidence type="ECO:0000256" key="2">
    <source>
        <dbReference type="ARBA" id="ARBA00022692"/>
    </source>
</evidence>
<sequence length="437" mass="47649">MDQSPLPLPTSWTPSFQPVLMAAQLSIASVGAILNTVLLIAMFRYSRSPEYIFNANILLMDLLLALVLFVLALGSLIGQFPMLAMPGMCHMLTIVYDGSQYATALGFMAIAITNWRSIIFRKVKNVGLYITGWLTFIWVTTFGLVITMVILYPPHAGPNGLLCFPMFGRGRAAAEFHGSHGLGLERTSRFSQNFNSTDTSTYSHTSYRRNPYLVVGFILLLITPVAVILAYSHIYLHIRAIDRKLQASLSPPATSEMYILSANPKGDGYTSHMTADGTPAYGSNGSVGNASLFAASTSRADSSNSAGGMHSPTSLISRPAANTTLSSAMKTLALRGFITTAAFIALWAMSMAGKLMMRFQGDIPRRDLMDAGFFLYILTTVVNPLVFVACDYRLSRSLLAFCGWRSQSSHTVPIMSLPARRSRGVEFPIEATSDLHC</sequence>
<proteinExistence type="predicted"/>
<feature type="transmembrane region" description="Helical" evidence="8">
    <location>
        <begin position="373"/>
        <end position="390"/>
    </location>
</feature>
<feature type="transmembrane region" description="Helical" evidence="8">
    <location>
        <begin position="332"/>
        <end position="353"/>
    </location>
</feature>
<dbReference type="PANTHER" id="PTHR24238:SF47">
    <property type="entry name" value="ECDYSTEROIDS_DOPAMINE RECEPTOR-RELATED"/>
    <property type="match status" value="1"/>
</dbReference>
<dbReference type="Gene3D" id="1.20.1070.10">
    <property type="entry name" value="Rhodopsin 7-helix transmembrane proteins"/>
    <property type="match status" value="1"/>
</dbReference>
<evidence type="ECO:0000256" key="4">
    <source>
        <dbReference type="ARBA" id="ARBA00023040"/>
    </source>
</evidence>
<feature type="transmembrane region" description="Helical" evidence="8">
    <location>
        <begin position="55"/>
        <end position="78"/>
    </location>
</feature>
<evidence type="ECO:0000256" key="3">
    <source>
        <dbReference type="ARBA" id="ARBA00022989"/>
    </source>
</evidence>
<evidence type="ECO:0000256" key="1">
    <source>
        <dbReference type="ARBA" id="ARBA00004141"/>
    </source>
</evidence>
<evidence type="ECO:0000313" key="10">
    <source>
        <dbReference type="EMBL" id="KAH6588270.1"/>
    </source>
</evidence>
<keyword evidence="2 8" id="KW-0812">Transmembrane</keyword>
<evidence type="ECO:0000259" key="9">
    <source>
        <dbReference type="PROSITE" id="PS50262"/>
    </source>
</evidence>
<dbReference type="Proteomes" id="UP001648503">
    <property type="component" value="Unassembled WGS sequence"/>
</dbReference>
<protein>
    <recommendedName>
        <fullName evidence="9">G-protein coupled receptors family 1 profile domain-containing protein</fullName>
    </recommendedName>
</protein>
<keyword evidence="6" id="KW-0675">Receptor</keyword>
<feature type="transmembrane region" description="Helical" evidence="8">
    <location>
        <begin position="212"/>
        <end position="236"/>
    </location>
</feature>
<feature type="domain" description="G-protein coupled receptors family 1 profile" evidence="9">
    <location>
        <begin position="31"/>
        <end position="387"/>
    </location>
</feature>
<dbReference type="PROSITE" id="PS50262">
    <property type="entry name" value="G_PROTEIN_RECEP_F1_2"/>
    <property type="match status" value="1"/>
</dbReference>
<dbReference type="SUPFAM" id="SSF81321">
    <property type="entry name" value="Family A G protein-coupled receptor-like"/>
    <property type="match status" value="1"/>
</dbReference>
<evidence type="ECO:0000313" key="11">
    <source>
        <dbReference type="Proteomes" id="UP001648503"/>
    </source>
</evidence>
<keyword evidence="5 8" id="KW-0472">Membrane</keyword>
<dbReference type="InterPro" id="IPR017452">
    <property type="entry name" value="GPCR_Rhodpsn_7TM"/>
</dbReference>
<dbReference type="PANTHER" id="PTHR24238">
    <property type="entry name" value="G-PROTEIN COUPLED RECEPTOR"/>
    <property type="match status" value="1"/>
</dbReference>
<feature type="transmembrane region" description="Helical" evidence="8">
    <location>
        <begin position="20"/>
        <end position="43"/>
    </location>
</feature>
<feature type="transmembrane region" description="Helical" evidence="8">
    <location>
        <begin position="98"/>
        <end position="115"/>
    </location>
</feature>